<keyword evidence="2 4" id="KW-0808">Transferase</keyword>
<protein>
    <submittedName>
        <fullName evidence="4">Glycosyltransferase</fullName>
    </submittedName>
</protein>
<dbReference type="Gene3D" id="3.40.50.2000">
    <property type="entry name" value="Glycogen Phosphorylase B"/>
    <property type="match status" value="2"/>
</dbReference>
<evidence type="ECO:0000256" key="2">
    <source>
        <dbReference type="ARBA" id="ARBA00022679"/>
    </source>
</evidence>
<proteinExistence type="predicted"/>
<dbReference type="InterPro" id="IPR028098">
    <property type="entry name" value="Glyco_trans_4-like_N"/>
</dbReference>
<keyword evidence="5" id="KW-1185">Reference proteome</keyword>
<dbReference type="PANTHER" id="PTHR12526">
    <property type="entry name" value="GLYCOSYLTRANSFERASE"/>
    <property type="match status" value="1"/>
</dbReference>
<dbReference type="SUPFAM" id="SSF53756">
    <property type="entry name" value="UDP-Glycosyltransferase/glycogen phosphorylase"/>
    <property type="match status" value="1"/>
</dbReference>
<dbReference type="Pfam" id="PF13692">
    <property type="entry name" value="Glyco_trans_1_4"/>
    <property type="match status" value="1"/>
</dbReference>
<accession>A0A5B2TJH7</accession>
<dbReference type="GO" id="GO:0016757">
    <property type="term" value="F:glycosyltransferase activity"/>
    <property type="evidence" value="ECO:0007669"/>
    <property type="project" value="UniProtKB-KW"/>
</dbReference>
<dbReference type="AlphaFoldDB" id="A0A5B2TJH7"/>
<feature type="domain" description="Glycosyltransferase subfamily 4-like N-terminal" evidence="3">
    <location>
        <begin position="53"/>
        <end position="215"/>
    </location>
</feature>
<evidence type="ECO:0000313" key="5">
    <source>
        <dbReference type="Proteomes" id="UP000322110"/>
    </source>
</evidence>
<organism evidence="4 5">
    <name type="scientific">Teichococcus oryzae</name>
    <dbReference type="NCBI Taxonomy" id="1608942"/>
    <lineage>
        <taxon>Bacteria</taxon>
        <taxon>Pseudomonadati</taxon>
        <taxon>Pseudomonadota</taxon>
        <taxon>Alphaproteobacteria</taxon>
        <taxon>Acetobacterales</taxon>
        <taxon>Roseomonadaceae</taxon>
        <taxon>Roseomonas</taxon>
    </lineage>
</organism>
<comment type="caution">
    <text evidence="4">The sequence shown here is derived from an EMBL/GenBank/DDBJ whole genome shotgun (WGS) entry which is preliminary data.</text>
</comment>
<dbReference type="PANTHER" id="PTHR12526:SF510">
    <property type="entry name" value="D-INOSITOL 3-PHOSPHATE GLYCOSYLTRANSFERASE"/>
    <property type="match status" value="1"/>
</dbReference>
<name>A0A5B2TJH7_9PROT</name>
<dbReference type="Proteomes" id="UP000322110">
    <property type="component" value="Unassembled WGS sequence"/>
</dbReference>
<dbReference type="Pfam" id="PF13439">
    <property type="entry name" value="Glyco_transf_4"/>
    <property type="match status" value="1"/>
</dbReference>
<evidence type="ECO:0000313" key="4">
    <source>
        <dbReference type="EMBL" id="KAA2213930.1"/>
    </source>
</evidence>
<dbReference type="EMBL" id="VUKA01000002">
    <property type="protein sequence ID" value="KAA2213930.1"/>
    <property type="molecule type" value="Genomic_DNA"/>
</dbReference>
<sequence length="418" mass="45499">MRERNKYWNSPEKEAVLLYGPLPSLAANTSGTKGKIDPLCVRVVDPSLFTVPYCEALVGALEEAGAEVKLVGRPPRKGETRPRIPFEPRFYRRSDTLSRRIGKPGMALKALEHCLDATSFALSALPKGAIAHFQWLPFPLADSVALRLCRRRGPVVVTVHDTKPFNGTPTSKLQLHGFTAALGLADRLIVHTWTGLEHLVASGLDRARIRCIPHGPLGGFEDVPPPPETGPMTLVAFGKIRHYKGIDVLIEALAALSREERKALKVIVAGEPMMDIAPLQARVAATGLGGTIEWRLGHLGEETMRDLFTEAGGFVFPYREIEASGVLFLVQGLGRWMIASRLGAFAETISDGESGRLVAAEDVPALTEALRECVRFRPRPSGAVSVQGWDDIAEATLATYREALLQWQATHRGKAASA</sequence>
<evidence type="ECO:0000259" key="3">
    <source>
        <dbReference type="Pfam" id="PF13439"/>
    </source>
</evidence>
<reference evidence="4 5" key="1">
    <citation type="journal article" date="2015" name="Int. J. Syst. Evol. Microbiol.">
        <title>Roseomonas oryzae sp. nov., isolated from paddy rhizosphere soil.</title>
        <authorList>
            <person name="Ramaprasad E.V."/>
            <person name="Sasikala Ch."/>
            <person name="Ramana Ch.V."/>
        </authorList>
    </citation>
    <scope>NUCLEOTIDE SEQUENCE [LARGE SCALE GENOMIC DNA]</scope>
    <source>
        <strain evidence="4 5">KCTC 42542</strain>
    </source>
</reference>
<keyword evidence="1" id="KW-0328">Glycosyltransferase</keyword>
<evidence type="ECO:0000256" key="1">
    <source>
        <dbReference type="ARBA" id="ARBA00022676"/>
    </source>
</evidence>
<gene>
    <name evidence="4" type="ORF">F0Q34_07735</name>
</gene>